<dbReference type="PANTHER" id="PTHR33446">
    <property type="entry name" value="PROTEIN TONB-RELATED"/>
    <property type="match status" value="1"/>
</dbReference>
<dbReference type="PRINTS" id="PR01374">
    <property type="entry name" value="TONBPROTEIN"/>
</dbReference>
<dbReference type="InterPro" id="IPR037682">
    <property type="entry name" value="TonB_C"/>
</dbReference>
<sequence length="336" mass="34331">MALTLSGAIHAGAAALMLPEQPQVQEAGGAGIALAVAGNAFADLSAAGTPAETLEPVGEAPSEVAPAQAQAVETATPMEAEVPQVLTAEPDLPADMPLAPAPVETARPTRHSTQEPLAVEAADMPLAPVETQPPLEAQTAMPARSEAQAPAPPATARIEPAAPSQTVAALADVPHPTPRPHYEPPKREGKADQPQPRRTARAAAGSGGRDQEDARRGNAARGNAAQSDGGGKTASASAAGNAAVSNYPGKIVSRLRRALRYPREAKREGLRGEVRVSFTVVGNGAVSNIRVTKSSGSPILDQAAVETVRRAAPFPAIPPAAGRTSWPFTVPLAFTR</sequence>
<dbReference type="PANTHER" id="PTHR33446:SF2">
    <property type="entry name" value="PROTEIN TONB"/>
    <property type="match status" value="1"/>
</dbReference>
<dbReference type="Gene3D" id="3.30.1150.10">
    <property type="match status" value="1"/>
</dbReference>
<evidence type="ECO:0000256" key="2">
    <source>
        <dbReference type="ARBA" id="ARBA00006555"/>
    </source>
</evidence>
<reference evidence="13 14" key="1">
    <citation type="submission" date="2024-09" db="EMBL/GenBank/DDBJ databases">
        <authorList>
            <person name="Sun Q."/>
            <person name="Mori K."/>
        </authorList>
    </citation>
    <scope>NUCLEOTIDE SEQUENCE [LARGE SCALE GENOMIC DNA]</scope>
    <source>
        <strain evidence="13 14">CCM 8543</strain>
    </source>
</reference>
<name>A0ABV6D3Y6_9HYPH</name>
<evidence type="ECO:0000256" key="3">
    <source>
        <dbReference type="ARBA" id="ARBA00022448"/>
    </source>
</evidence>
<dbReference type="Proteomes" id="UP001589755">
    <property type="component" value="Unassembled WGS sequence"/>
</dbReference>
<keyword evidence="10" id="KW-0735">Signal-anchor</keyword>
<evidence type="ECO:0000256" key="9">
    <source>
        <dbReference type="ARBA" id="ARBA00023136"/>
    </source>
</evidence>
<feature type="compositionally biased region" description="Basic and acidic residues" evidence="11">
    <location>
        <begin position="180"/>
        <end position="191"/>
    </location>
</feature>
<evidence type="ECO:0000256" key="6">
    <source>
        <dbReference type="ARBA" id="ARBA00022692"/>
    </source>
</evidence>
<evidence type="ECO:0000256" key="8">
    <source>
        <dbReference type="ARBA" id="ARBA00022989"/>
    </source>
</evidence>
<evidence type="ECO:0000313" key="13">
    <source>
        <dbReference type="EMBL" id="MFC0207359.1"/>
    </source>
</evidence>
<protein>
    <recommendedName>
        <fullName evidence="10">Protein TonB</fullName>
    </recommendedName>
</protein>
<dbReference type="EMBL" id="JBHLXD010000003">
    <property type="protein sequence ID" value="MFC0207359.1"/>
    <property type="molecule type" value="Genomic_DNA"/>
</dbReference>
<dbReference type="InterPro" id="IPR003538">
    <property type="entry name" value="TonB"/>
</dbReference>
<keyword evidence="7 10" id="KW-0653">Protein transport</keyword>
<evidence type="ECO:0000256" key="10">
    <source>
        <dbReference type="RuleBase" id="RU362123"/>
    </source>
</evidence>
<dbReference type="NCBIfam" id="TIGR01352">
    <property type="entry name" value="tonB_Cterm"/>
    <property type="match status" value="1"/>
</dbReference>
<feature type="compositionally biased region" description="Low complexity" evidence="11">
    <location>
        <begin position="217"/>
        <end position="239"/>
    </location>
</feature>
<proteinExistence type="inferred from homology"/>
<comment type="function">
    <text evidence="10">Interacts with outer membrane receptor proteins that carry out high-affinity binding and energy dependent uptake into the periplasmic space of specific substrates. It could act to transduce energy from the cytoplasmic membrane to specific energy-requiring processes in the outer membrane, resulting in the release into the periplasm of ligands bound by these outer membrane proteins.</text>
</comment>
<accession>A0ABV6D3Y6</accession>
<keyword evidence="6" id="KW-0812">Transmembrane</keyword>
<dbReference type="PROSITE" id="PS52015">
    <property type="entry name" value="TONB_CTD"/>
    <property type="match status" value="1"/>
</dbReference>
<dbReference type="InterPro" id="IPR051045">
    <property type="entry name" value="TonB-dependent_transducer"/>
</dbReference>
<evidence type="ECO:0000259" key="12">
    <source>
        <dbReference type="PROSITE" id="PS52015"/>
    </source>
</evidence>
<evidence type="ECO:0000256" key="11">
    <source>
        <dbReference type="SAM" id="MobiDB-lite"/>
    </source>
</evidence>
<keyword evidence="9" id="KW-0472">Membrane</keyword>
<evidence type="ECO:0000256" key="7">
    <source>
        <dbReference type="ARBA" id="ARBA00022927"/>
    </source>
</evidence>
<feature type="region of interest" description="Disordered" evidence="11">
    <location>
        <begin position="172"/>
        <end position="239"/>
    </location>
</feature>
<gene>
    <name evidence="13" type="ORF">ACFFJ2_02980</name>
</gene>
<feature type="region of interest" description="Disordered" evidence="11">
    <location>
        <begin position="137"/>
        <end position="156"/>
    </location>
</feature>
<dbReference type="RefSeq" id="WP_261518616.1">
    <property type="nucleotide sequence ID" value="NZ_JAODNW010000001.1"/>
</dbReference>
<keyword evidence="8" id="KW-1133">Transmembrane helix</keyword>
<comment type="similarity">
    <text evidence="2 10">Belongs to the TonB family.</text>
</comment>
<dbReference type="Pfam" id="PF03544">
    <property type="entry name" value="TonB_C"/>
    <property type="match status" value="1"/>
</dbReference>
<keyword evidence="3 10" id="KW-0813">Transport</keyword>
<keyword evidence="5 10" id="KW-0997">Cell inner membrane</keyword>
<evidence type="ECO:0000256" key="4">
    <source>
        <dbReference type="ARBA" id="ARBA00022475"/>
    </source>
</evidence>
<evidence type="ECO:0000256" key="5">
    <source>
        <dbReference type="ARBA" id="ARBA00022519"/>
    </source>
</evidence>
<comment type="subcellular location">
    <subcellularLocation>
        <location evidence="1 10">Cell inner membrane</location>
        <topology evidence="1 10">Single-pass membrane protein</topology>
        <orientation evidence="1 10">Periplasmic side</orientation>
    </subcellularLocation>
</comment>
<comment type="caution">
    <text evidence="13">The sequence shown here is derived from an EMBL/GenBank/DDBJ whole genome shotgun (WGS) entry which is preliminary data.</text>
</comment>
<feature type="domain" description="TonB C-terminal" evidence="12">
    <location>
        <begin position="246"/>
        <end position="336"/>
    </location>
</feature>
<keyword evidence="4 10" id="KW-1003">Cell membrane</keyword>
<organism evidence="13 14">
    <name type="scientific">Chelativorans intermedius</name>
    <dbReference type="NCBI Taxonomy" id="515947"/>
    <lineage>
        <taxon>Bacteria</taxon>
        <taxon>Pseudomonadati</taxon>
        <taxon>Pseudomonadota</taxon>
        <taxon>Alphaproteobacteria</taxon>
        <taxon>Hyphomicrobiales</taxon>
        <taxon>Phyllobacteriaceae</taxon>
        <taxon>Chelativorans</taxon>
    </lineage>
</organism>
<dbReference type="SUPFAM" id="SSF74653">
    <property type="entry name" value="TolA/TonB C-terminal domain"/>
    <property type="match status" value="1"/>
</dbReference>
<evidence type="ECO:0000313" key="14">
    <source>
        <dbReference type="Proteomes" id="UP001589755"/>
    </source>
</evidence>
<keyword evidence="14" id="KW-1185">Reference proteome</keyword>
<evidence type="ECO:0000256" key="1">
    <source>
        <dbReference type="ARBA" id="ARBA00004383"/>
    </source>
</evidence>
<dbReference type="InterPro" id="IPR006260">
    <property type="entry name" value="TonB/TolA_C"/>
</dbReference>